<feature type="coiled-coil region" evidence="5">
    <location>
        <begin position="492"/>
        <end position="519"/>
    </location>
</feature>
<feature type="transmembrane region" description="Helical" evidence="7">
    <location>
        <begin position="207"/>
        <end position="229"/>
    </location>
</feature>
<feature type="transmembrane region" description="Helical" evidence="7">
    <location>
        <begin position="472"/>
        <end position="491"/>
    </location>
</feature>
<keyword evidence="4 7" id="KW-0472">Membrane</keyword>
<feature type="transmembrane region" description="Helical" evidence="7">
    <location>
        <begin position="405"/>
        <end position="426"/>
    </location>
</feature>
<proteinExistence type="predicted"/>
<feature type="transmembrane region" description="Helical" evidence="7">
    <location>
        <begin position="438"/>
        <end position="460"/>
    </location>
</feature>
<keyword evidence="9" id="KW-1185">Reference proteome</keyword>
<evidence type="ECO:0000256" key="6">
    <source>
        <dbReference type="SAM" id="MobiDB-lite"/>
    </source>
</evidence>
<evidence type="ECO:0000256" key="1">
    <source>
        <dbReference type="ARBA" id="ARBA00004141"/>
    </source>
</evidence>
<dbReference type="GO" id="GO:0022857">
    <property type="term" value="F:transmembrane transporter activity"/>
    <property type="evidence" value="ECO:0007669"/>
    <property type="project" value="InterPro"/>
</dbReference>
<feature type="transmembrane region" description="Helical" evidence="7">
    <location>
        <begin position="139"/>
        <end position="162"/>
    </location>
</feature>
<keyword evidence="3 7" id="KW-1133">Transmembrane helix</keyword>
<evidence type="ECO:0000256" key="5">
    <source>
        <dbReference type="SAM" id="Coils"/>
    </source>
</evidence>
<dbReference type="SUPFAM" id="SSF103473">
    <property type="entry name" value="MFS general substrate transporter"/>
    <property type="match status" value="1"/>
</dbReference>
<feature type="transmembrane region" description="Helical" evidence="7">
    <location>
        <begin position="174"/>
        <end position="195"/>
    </location>
</feature>
<evidence type="ECO:0000313" key="9">
    <source>
        <dbReference type="Proteomes" id="UP000475862"/>
    </source>
</evidence>
<dbReference type="Pfam" id="PF07690">
    <property type="entry name" value="MFS_1"/>
    <property type="match status" value="1"/>
</dbReference>
<dbReference type="PANTHER" id="PTHR23507:SF1">
    <property type="entry name" value="FI18259P1-RELATED"/>
    <property type="match status" value="1"/>
</dbReference>
<feature type="transmembrane region" description="Helical" evidence="7">
    <location>
        <begin position="310"/>
        <end position="328"/>
    </location>
</feature>
<evidence type="ECO:0000313" key="8">
    <source>
        <dbReference type="EMBL" id="KAE9532315.1"/>
    </source>
</evidence>
<reference evidence="8 9" key="1">
    <citation type="submission" date="2019-08" db="EMBL/GenBank/DDBJ databases">
        <title>The genome of the soybean aphid Biotype 1, its phylome, world population structure and adaptation to the North American continent.</title>
        <authorList>
            <person name="Giordano R."/>
            <person name="Donthu R.K."/>
            <person name="Hernandez A.G."/>
            <person name="Wright C.L."/>
            <person name="Zimin A.V."/>
        </authorList>
    </citation>
    <scope>NUCLEOTIDE SEQUENCE [LARGE SCALE GENOMIC DNA]</scope>
    <source>
        <tissue evidence="8">Whole aphids</tissue>
    </source>
</reference>
<dbReference type="Gene3D" id="1.20.1250.20">
    <property type="entry name" value="MFS general substrate transporter like domains"/>
    <property type="match status" value="1"/>
</dbReference>
<dbReference type="AlphaFoldDB" id="A0A6G0TH99"/>
<dbReference type="PANTHER" id="PTHR23507">
    <property type="entry name" value="ZGC:174356"/>
    <property type="match status" value="1"/>
</dbReference>
<feature type="transmembrane region" description="Helical" evidence="7">
    <location>
        <begin position="235"/>
        <end position="256"/>
    </location>
</feature>
<feature type="transmembrane region" description="Helical" evidence="7">
    <location>
        <begin position="348"/>
        <end position="370"/>
    </location>
</feature>
<evidence type="ECO:0000256" key="3">
    <source>
        <dbReference type="ARBA" id="ARBA00022989"/>
    </source>
</evidence>
<dbReference type="EMBL" id="VYZN01000039">
    <property type="protein sequence ID" value="KAE9532315.1"/>
    <property type="molecule type" value="Genomic_DNA"/>
</dbReference>
<dbReference type="GO" id="GO:0016020">
    <property type="term" value="C:membrane"/>
    <property type="evidence" value="ECO:0007669"/>
    <property type="project" value="UniProtKB-SubCell"/>
</dbReference>
<feature type="region of interest" description="Disordered" evidence="6">
    <location>
        <begin position="521"/>
        <end position="543"/>
    </location>
</feature>
<feature type="transmembrane region" description="Helical" evidence="7">
    <location>
        <begin position="379"/>
        <end position="399"/>
    </location>
</feature>
<evidence type="ECO:0000256" key="2">
    <source>
        <dbReference type="ARBA" id="ARBA00022692"/>
    </source>
</evidence>
<keyword evidence="2 7" id="KW-0812">Transmembrane</keyword>
<name>A0A6G0TH99_APHGL</name>
<dbReference type="Proteomes" id="UP000475862">
    <property type="component" value="Unassembled WGS sequence"/>
</dbReference>
<evidence type="ECO:0000256" key="7">
    <source>
        <dbReference type="SAM" id="Phobius"/>
    </source>
</evidence>
<gene>
    <name evidence="8" type="ORF">AGLY_009938</name>
</gene>
<protein>
    <recommendedName>
        <fullName evidence="10">Major facilitator superfamily (MFS) profile domain-containing protein</fullName>
    </recommendedName>
</protein>
<dbReference type="OrthoDB" id="3026777at2759"/>
<keyword evidence="5" id="KW-0175">Coiled coil</keyword>
<evidence type="ECO:0000256" key="4">
    <source>
        <dbReference type="ARBA" id="ARBA00023136"/>
    </source>
</evidence>
<dbReference type="InterPro" id="IPR036259">
    <property type="entry name" value="MFS_trans_sf"/>
</dbReference>
<comment type="subcellular location">
    <subcellularLocation>
        <location evidence="1">Membrane</location>
        <topology evidence="1">Multi-pass membrane protein</topology>
    </subcellularLocation>
</comment>
<organism evidence="8 9">
    <name type="scientific">Aphis glycines</name>
    <name type="common">Soybean aphid</name>
    <dbReference type="NCBI Taxonomy" id="307491"/>
    <lineage>
        <taxon>Eukaryota</taxon>
        <taxon>Metazoa</taxon>
        <taxon>Ecdysozoa</taxon>
        <taxon>Arthropoda</taxon>
        <taxon>Hexapoda</taxon>
        <taxon>Insecta</taxon>
        <taxon>Pterygota</taxon>
        <taxon>Neoptera</taxon>
        <taxon>Paraneoptera</taxon>
        <taxon>Hemiptera</taxon>
        <taxon>Sternorrhyncha</taxon>
        <taxon>Aphidomorpha</taxon>
        <taxon>Aphidoidea</taxon>
        <taxon>Aphididae</taxon>
        <taxon>Aphidini</taxon>
        <taxon>Aphis</taxon>
        <taxon>Aphis</taxon>
    </lineage>
</organism>
<comment type="caution">
    <text evidence="8">The sequence shown here is derived from an EMBL/GenBank/DDBJ whole genome shotgun (WGS) entry which is preliminary data.</text>
</comment>
<sequence>MKLSKKSTSEEINMAEEVDAEHEKWQKLNFGSRVKYILKNITVEPLLGFFIVSSVLGNLTTQNLNLQKSCRVNLNMSDAVCSALEKRMKTNYTLDQEAKVQELVTDMTMWQSVIQHTIPCIFVIFIGSWSDRTRKRKPVLLLPIFGELVRVLGLLLCVYYFYELPMEVAGLVESVPSSLTGGWMIMFMGVFTYISDVTTVKMRTLRIGVLNLSLTIGISFGIALSGILFQKLGFYGIYFICSTMYFLGIVYGFFCLKDIKRNETQATVCDDNKFVEKSSFSKNVREFFDLVHIKNAFSVTFKKGNDNRRLRILMMMLVLMIIMGPMTGEMSVMYLSTRIRFNWDEFDYSMFSTFTMVTGFIGTSISLWIFSHKLKMDDALIATMACVSKVIGSFVFAFAPNKYVFYLGAIVEIIHGAGSIATRSIFTKLVTPDELGQVSAVVGVFEAFVPMIYVPMYSAFYKATMKTFPGAYFLLGGGLTIPAIFVFLWMYKGNKEREAHDLENKKSEIIQKNSELMNDTIKIPKSYETSEKNDYENQGYKSD</sequence>
<accession>A0A6G0TH99</accession>
<dbReference type="InterPro" id="IPR011701">
    <property type="entry name" value="MFS"/>
</dbReference>
<evidence type="ECO:0008006" key="10">
    <source>
        <dbReference type="Google" id="ProtNLM"/>
    </source>
</evidence>